<dbReference type="EMBL" id="CP146284">
    <property type="protein sequence ID" value="WWV65267.1"/>
    <property type="molecule type" value="Genomic_DNA"/>
</dbReference>
<evidence type="ECO:0000313" key="4">
    <source>
        <dbReference type="Proteomes" id="UP001320603"/>
    </source>
</evidence>
<proteinExistence type="predicted"/>
<dbReference type="InterPro" id="IPR045963">
    <property type="entry name" value="DUF6383"/>
</dbReference>
<keyword evidence="1" id="KW-0732">Signal</keyword>
<dbReference type="Proteomes" id="UP001320603">
    <property type="component" value="Chromosome"/>
</dbReference>
<keyword evidence="4" id="KW-1185">Reference proteome</keyword>
<gene>
    <name evidence="3" type="ORF">NEE14_009520</name>
</gene>
<accession>A0ABZ2IHL1</accession>
<name>A0ABZ2IHL1_9BACT</name>
<feature type="signal peptide" evidence="1">
    <location>
        <begin position="1"/>
        <end position="20"/>
    </location>
</feature>
<organism evidence="3 4">
    <name type="scientific">Parabacteroides absconsus</name>
    <dbReference type="NCBI Taxonomy" id="2951805"/>
    <lineage>
        <taxon>Bacteria</taxon>
        <taxon>Pseudomonadati</taxon>
        <taxon>Bacteroidota</taxon>
        <taxon>Bacteroidia</taxon>
        <taxon>Bacteroidales</taxon>
        <taxon>Tannerellaceae</taxon>
        <taxon>Parabacteroides</taxon>
    </lineage>
</organism>
<evidence type="ECO:0000259" key="2">
    <source>
        <dbReference type="Pfam" id="PF19910"/>
    </source>
</evidence>
<protein>
    <submittedName>
        <fullName evidence="3">DUF6383 domain-containing protein</fullName>
    </submittedName>
</protein>
<dbReference type="RefSeq" id="WP_251968238.1">
    <property type="nucleotide sequence ID" value="NZ_CP146284.1"/>
</dbReference>
<evidence type="ECO:0000256" key="1">
    <source>
        <dbReference type="SAM" id="SignalP"/>
    </source>
</evidence>
<dbReference type="Pfam" id="PF19910">
    <property type="entry name" value="DUF6383"/>
    <property type="match status" value="1"/>
</dbReference>
<feature type="domain" description="DUF6383" evidence="2">
    <location>
        <begin position="925"/>
        <end position="998"/>
    </location>
</feature>
<evidence type="ECO:0000313" key="3">
    <source>
        <dbReference type="EMBL" id="WWV65267.1"/>
    </source>
</evidence>
<reference evidence="3 4" key="1">
    <citation type="submission" date="2024-02" db="EMBL/GenBank/DDBJ databases">
        <title>Whole genome sequencing of Parabacteroides sp. AD58.</title>
        <authorList>
            <person name="Chaplin A.V."/>
            <person name="Pikina A.P."/>
            <person name="Sokolova S.R."/>
            <person name="Korostin D.O."/>
            <person name="Efimov B.A."/>
        </authorList>
    </citation>
    <scope>NUCLEOTIDE SEQUENCE [LARGE SCALE GENOMIC DNA]</scope>
    <source>
        <strain evidence="3 4">AD58</strain>
    </source>
</reference>
<sequence length="999" mass="109723">MNKKVLTLCAGFLLAGSAFTTVDAETLADAAKVENGYFTVYVNNSKSIKDDANIGGSGILLGDGAAKQASDEEKKDLANIWKVQTVTSNGTTLGYKLINAKSNAALSVKVGDITYDTFEGNDEALWFNVASQLGYFGKADKASAAASTNDANSVWRYNLQQINPEDVNADDLNELYNSIGFNMIVNSVKEEKQATIKNLFATSGRVLALEVSADVKSPNNATDGAAYPDGTYFVTSTPTGKTWAEICKITDATEKNNAQYAFLEACTFIAVNSVENDINSKADREAGAGFQLTTVLGRDLQKYQGTVAAKQPTGRDIAVANACFSVKKDVNDKYAIGLETFWFNKAKAADIQDNDAQISKPGYWLNVTEKVGEDNDDKYLTTEGATAKYIFSMKDLATTSVYSWLKNEKKMSVYNIQFVSDNDDINGKYLFVPAYGNKAYAKGVKFTDINMPETQFIVTDVDADNNTVTFTNRANRAMNEAVKIYAEADGTYTIALENKNGEFAPLNVLNNGDIKAQADVKLHGLRVKITPVESVDYYYGAWNVDNGEEVTLLFARDNTPTSNKLYVKHPGYNGSNLDISETLKVTNEVAGTLQFALKKSNKPVVKTYGYTYYLGETDKEQEKWEANGDTIAYYTYQLEAYYEGEPCGYYLHLNDGKYKLSTDADNFIIKDNEDGSVQLIKSYDATNAVVVDGWKQVEQTISYFENKEIKDALLTQEMAANYVKTYLNLESPEVSLDPKSTYVTFKAEEGDYITMKDDRDAVLVSDQPLTFRVFATDTEREVPNFLVSTGWNDNTKERMFLFNPKDSVNYLVAEGDYDKAYQWSEGINKAIFKSARMAESCDTLYTTIKGNATAVATVADQNKNVQGGLNYFKYQIIEDPENEGYYMIRQNGYFLTSTNGRMGFTKKQGARSLAVRVEVDNVESPTANESINAANNVVVAGVNGAIVVKGAEGKNVIVSTILGKVVANEVVSSDNAQIAAPAGIVVVSVDGESFKVVVK</sequence>
<feature type="chain" id="PRO_5045585345" evidence="1">
    <location>
        <begin position="21"/>
        <end position="999"/>
    </location>
</feature>